<dbReference type="EMBL" id="JAHWQX010000002">
    <property type="protein sequence ID" value="MBW3097244.1"/>
    <property type="molecule type" value="Genomic_DNA"/>
</dbReference>
<evidence type="ECO:0000313" key="5">
    <source>
        <dbReference type="Proteomes" id="UP001430804"/>
    </source>
</evidence>
<keyword evidence="1" id="KW-0997">Cell inner membrane</keyword>
<feature type="domain" description="TRAP C4-dicarboxylate transport system permease DctM subunit" evidence="3">
    <location>
        <begin position="124"/>
        <end position="562"/>
    </location>
</feature>
<feature type="transmembrane region" description="Helical" evidence="2">
    <location>
        <begin position="47"/>
        <end position="67"/>
    </location>
</feature>
<feature type="transmembrane region" description="Helical" evidence="2">
    <location>
        <begin position="470"/>
        <end position="491"/>
    </location>
</feature>
<gene>
    <name evidence="4" type="ORF">KY465_08125</name>
</gene>
<feature type="transmembrane region" description="Helical" evidence="2">
    <location>
        <begin position="596"/>
        <end position="626"/>
    </location>
</feature>
<feature type="transmembrane region" description="Helical" evidence="2">
    <location>
        <begin position="109"/>
        <end position="128"/>
    </location>
</feature>
<dbReference type="NCBIfam" id="TIGR02123">
    <property type="entry name" value="TRAP_fused"/>
    <property type="match status" value="1"/>
</dbReference>
<comment type="caution">
    <text evidence="4">The sequence shown here is derived from an EMBL/GenBank/DDBJ whole genome shotgun (WGS) entry which is preliminary data.</text>
</comment>
<keyword evidence="1" id="KW-1003">Cell membrane</keyword>
<feature type="transmembrane region" description="Helical" evidence="2">
    <location>
        <begin position="373"/>
        <end position="389"/>
    </location>
</feature>
<feature type="transmembrane region" description="Helical" evidence="2">
    <location>
        <begin position="21"/>
        <end position="41"/>
    </location>
</feature>
<name>A0ABS6WQA5_9HYPH</name>
<comment type="subcellular location">
    <subcellularLocation>
        <location evidence="1">Cell inner membrane</location>
        <topology evidence="1">Multi-pass membrane protein</topology>
    </subcellularLocation>
</comment>
<feature type="transmembrane region" description="Helical" evidence="2">
    <location>
        <begin position="562"/>
        <end position="584"/>
    </location>
</feature>
<comment type="function">
    <text evidence="1">Part of the tripartite ATP-independent periplasmic (TRAP) transport system.</text>
</comment>
<evidence type="ECO:0000256" key="1">
    <source>
        <dbReference type="RuleBase" id="RU369079"/>
    </source>
</evidence>
<feature type="transmembrane region" description="Helical" evidence="2">
    <location>
        <begin position="79"/>
        <end position="97"/>
    </location>
</feature>
<dbReference type="PANTHER" id="PTHR43849">
    <property type="entry name" value="BLL3936 PROTEIN"/>
    <property type="match status" value="1"/>
</dbReference>
<dbReference type="RefSeq" id="WP_219201172.1">
    <property type="nucleotide sequence ID" value="NZ_JAHWQX010000002.1"/>
</dbReference>
<reference evidence="4" key="1">
    <citation type="submission" date="2021-07" db="EMBL/GenBank/DDBJ databases">
        <title>Pseudohoeflea marina sp. nov. a polyhydroxyalcanoate-producing bacterium.</title>
        <authorList>
            <person name="Zheng W."/>
            <person name="Yu S."/>
            <person name="Huang Y."/>
        </authorList>
    </citation>
    <scope>NUCLEOTIDE SEQUENCE</scope>
    <source>
        <strain evidence="4">DP4N28-3</strain>
    </source>
</reference>
<sequence>MKNIARHAITTGVRRKLDGRFGSILRMFAFATAVYTVYAATLSTWDVLARTIIFLTLMLTMLFLLVGASEDSDPLRPSIPDYALSALSLACLVFFTVEMDEVAQRITLFDPLPLSYWFFGYALLLLALEAARRTVGLGLTSIVLVIMAYNLWGHHFDGPLRHGYISLAHLLDISVFTTDGIFGVPVQVTATYAFLFVMFGTLLERAGGGQFFFDLAASLTGRRPGGPAKVAVCSSGLFGMVSGSPTADVVTTGSVTIPVMKRLGYSPTLAGGVEVAASTGGSIMPPVMGAAVFIMAEFTGIPYTSIVVASIIPAVLYYVCVFLQVDFRSRKLGLLGLSESELPRFTQAIKGGWLFLFPLVALTVALAQHYTPTYVALFGLVALLAVWLLKWSTFSLRALYDGISQTSFNMVAVTGACAAAGLVIGGITMTGLAGKVSELLILIAGSNSLVTLIIAAAMTILLGMGMPTPAAYALAAALLGPTLTGEFGFSLMQSHLFLLYFAVLSAMTPPVAVAAYAASAIADANPFMIAVTACRLAVAAFLLPFAFMFAPGILLLDTVPNILIDVVSTAAAVVAISMSVEGFIRQRISMASRLTLGCGALALLAPRFEIVLVGLIITLIGAGLAYRNHQTRLVVAEKERHLG</sequence>
<feature type="transmembrane region" description="Helical" evidence="2">
    <location>
        <begin position="410"/>
        <end position="433"/>
    </location>
</feature>
<evidence type="ECO:0000259" key="3">
    <source>
        <dbReference type="Pfam" id="PF06808"/>
    </source>
</evidence>
<keyword evidence="5" id="KW-1185">Reference proteome</keyword>
<keyword evidence="2" id="KW-0472">Membrane</keyword>
<accession>A0ABS6WQA5</accession>
<dbReference type="InterPro" id="IPR010656">
    <property type="entry name" value="DctM"/>
</dbReference>
<dbReference type="Pfam" id="PF06808">
    <property type="entry name" value="DctM"/>
    <property type="match status" value="1"/>
</dbReference>
<keyword evidence="2" id="KW-1133">Transmembrane helix</keyword>
<proteinExistence type="predicted"/>
<dbReference type="InterPro" id="IPR011853">
    <property type="entry name" value="TRAP_DctM-Dct_fused"/>
</dbReference>
<evidence type="ECO:0000256" key="2">
    <source>
        <dbReference type="SAM" id="Phobius"/>
    </source>
</evidence>
<feature type="transmembrane region" description="Helical" evidence="2">
    <location>
        <begin position="135"/>
        <end position="152"/>
    </location>
</feature>
<feature type="transmembrane region" description="Helical" evidence="2">
    <location>
        <begin position="439"/>
        <end position="463"/>
    </location>
</feature>
<feature type="transmembrane region" description="Helical" evidence="2">
    <location>
        <begin position="497"/>
        <end position="521"/>
    </location>
</feature>
<dbReference type="Proteomes" id="UP001430804">
    <property type="component" value="Unassembled WGS sequence"/>
</dbReference>
<organism evidence="4 5">
    <name type="scientific">Pseudohoeflea coraliihabitans</name>
    <dbReference type="NCBI Taxonomy" id="2860393"/>
    <lineage>
        <taxon>Bacteria</taxon>
        <taxon>Pseudomonadati</taxon>
        <taxon>Pseudomonadota</taxon>
        <taxon>Alphaproteobacteria</taxon>
        <taxon>Hyphomicrobiales</taxon>
        <taxon>Rhizobiaceae</taxon>
        <taxon>Pseudohoeflea</taxon>
    </lineage>
</organism>
<feature type="transmembrane region" description="Helical" evidence="2">
    <location>
        <begin position="533"/>
        <end position="556"/>
    </location>
</feature>
<feature type="transmembrane region" description="Helical" evidence="2">
    <location>
        <begin position="180"/>
        <end position="203"/>
    </location>
</feature>
<feature type="transmembrane region" description="Helical" evidence="2">
    <location>
        <begin position="348"/>
        <end position="367"/>
    </location>
</feature>
<feature type="transmembrane region" description="Helical" evidence="2">
    <location>
        <begin position="301"/>
        <end position="327"/>
    </location>
</feature>
<evidence type="ECO:0000313" key="4">
    <source>
        <dbReference type="EMBL" id="MBW3097244.1"/>
    </source>
</evidence>
<protein>
    <submittedName>
        <fullName evidence="4">TRAP transporter fused permease subunit</fullName>
    </submittedName>
</protein>
<dbReference type="PANTHER" id="PTHR43849:SF2">
    <property type="entry name" value="BLL3936 PROTEIN"/>
    <property type="match status" value="1"/>
</dbReference>
<keyword evidence="1" id="KW-0813">Transport</keyword>
<keyword evidence="2" id="KW-0812">Transmembrane</keyword>